<dbReference type="WBParaSite" id="SSLN_0000012701-mRNA-1">
    <property type="protein sequence ID" value="SSLN_0000012701-mRNA-1"/>
    <property type="gene ID" value="SSLN_0000012701"/>
</dbReference>
<sequence>MPCRRNLSNSSFTSVATNVLVGQSSDAEMGAAASDLFYAYYVHELPHKHKHQVFTQHGVELPKSHMCEIARFHVMKEPSQLNSQTTSQPLHTTHIGLTAWSEWNCSLATFQPTPLITPCYSQAEINYATEEPHGEVAEMKCSVVV</sequence>
<accession>A0A183S7C1</accession>
<evidence type="ECO:0000313" key="2">
    <source>
        <dbReference type="Proteomes" id="UP000275846"/>
    </source>
</evidence>
<reference evidence="3" key="1">
    <citation type="submission" date="2016-06" db="UniProtKB">
        <authorList>
            <consortium name="WormBaseParasite"/>
        </authorList>
    </citation>
    <scope>IDENTIFICATION</scope>
</reference>
<dbReference type="EMBL" id="UYSU01000059">
    <property type="protein sequence ID" value="VDL81476.1"/>
    <property type="molecule type" value="Genomic_DNA"/>
</dbReference>
<proteinExistence type="predicted"/>
<evidence type="ECO:0000313" key="3">
    <source>
        <dbReference type="WBParaSite" id="SSLN_0000012701-mRNA-1"/>
    </source>
</evidence>
<reference evidence="1 2" key="2">
    <citation type="submission" date="2018-11" db="EMBL/GenBank/DDBJ databases">
        <authorList>
            <consortium name="Pathogen Informatics"/>
        </authorList>
    </citation>
    <scope>NUCLEOTIDE SEQUENCE [LARGE SCALE GENOMIC DNA]</scope>
    <source>
        <strain evidence="1 2">NST_G2</strain>
    </source>
</reference>
<name>A0A183S7C1_SCHSO</name>
<dbReference type="Proteomes" id="UP000275846">
    <property type="component" value="Unassembled WGS sequence"/>
</dbReference>
<evidence type="ECO:0000313" key="1">
    <source>
        <dbReference type="EMBL" id="VDL81476.1"/>
    </source>
</evidence>
<keyword evidence="2" id="KW-1185">Reference proteome</keyword>
<dbReference type="AlphaFoldDB" id="A0A183S7C1"/>
<protein>
    <submittedName>
        <fullName evidence="3">FAS1 domain-containing protein</fullName>
    </submittedName>
</protein>
<gene>
    <name evidence="1" type="ORF">SSLN_LOCUS119</name>
</gene>
<organism evidence="3">
    <name type="scientific">Schistocephalus solidus</name>
    <name type="common">Tapeworm</name>
    <dbReference type="NCBI Taxonomy" id="70667"/>
    <lineage>
        <taxon>Eukaryota</taxon>
        <taxon>Metazoa</taxon>
        <taxon>Spiralia</taxon>
        <taxon>Lophotrochozoa</taxon>
        <taxon>Platyhelminthes</taxon>
        <taxon>Cestoda</taxon>
        <taxon>Eucestoda</taxon>
        <taxon>Diphyllobothriidea</taxon>
        <taxon>Diphyllobothriidae</taxon>
        <taxon>Schistocephalus</taxon>
    </lineage>
</organism>
<dbReference type="OrthoDB" id="197735at2759"/>